<reference evidence="6 7" key="1">
    <citation type="journal article" date="2015" name="Stand. Genomic Sci.">
        <title>High quality draft genome sequence of the moderately halophilic bacterium Pontibacillus yanchengensis Y32(T) and comparison among Pontibacillus genomes.</title>
        <authorList>
            <person name="Huang J."/>
            <person name="Qiao Z.X."/>
            <person name="Tang J.W."/>
            <person name="Wang G."/>
        </authorList>
    </citation>
    <scope>NUCLEOTIDE SEQUENCE [LARGE SCALE GENOMIC DNA]</scope>
    <source>
        <strain evidence="6 7">Y32</strain>
    </source>
</reference>
<comment type="similarity">
    <text evidence="4">Belongs to the zinc-containing alcohol dehydrogenase family.</text>
</comment>
<protein>
    <submittedName>
        <fullName evidence="6">Iditol 2-dehydrogenase</fullName>
    </submittedName>
</protein>
<dbReference type="OrthoDB" id="9770238at2"/>
<dbReference type="InterPro" id="IPR036291">
    <property type="entry name" value="NAD(P)-bd_dom_sf"/>
</dbReference>
<evidence type="ECO:0000256" key="4">
    <source>
        <dbReference type="RuleBase" id="RU361277"/>
    </source>
</evidence>
<dbReference type="PANTHER" id="PTHR43401:SF2">
    <property type="entry name" value="L-THREONINE 3-DEHYDROGENASE"/>
    <property type="match status" value="1"/>
</dbReference>
<sequence length="348" mass="37489">MKSLKLYDKRDLRFEKAPPPSIIKPNDVIIEVKAAGICGSDISRYKKLGPYVPGMIWGHEFSGVVAEIGSDVTHVSIGDNVVGCPALYCGVCESCQSGEPARCKTLEVMGAKQPGAFASYTKLPEENVIPIPDNVDFDSAALVEPSAVALHGVYKTSMKPGDAVAVLGCGNIGLLTIQWAKLFGADTVYAIDIDEQKLELAKAVGADVLVNPAQSSIYEQLMEVTDNKGVDIAIEAAGTPLTSAHIFSLAKKGGEVVFMGIPYADIEIERFYFEKIVRNELGVYGAWNAISAPFPGKEWTATLTKLSTGELDAKSIISHRLSLEEGPSTFEAIIENQDFFSKVLLYPH</sequence>
<dbReference type="InterPro" id="IPR050129">
    <property type="entry name" value="Zn_alcohol_dh"/>
</dbReference>
<dbReference type="AlphaFoldDB" id="A0A0A2T9C5"/>
<comment type="caution">
    <text evidence="6">The sequence shown here is derived from an EMBL/GenBank/DDBJ whole genome shotgun (WGS) entry which is preliminary data.</text>
</comment>
<dbReference type="Gene3D" id="3.90.180.10">
    <property type="entry name" value="Medium-chain alcohol dehydrogenases, catalytic domain"/>
    <property type="match status" value="1"/>
</dbReference>
<dbReference type="SMART" id="SM00829">
    <property type="entry name" value="PKS_ER"/>
    <property type="match status" value="1"/>
</dbReference>
<name>A0A0A2T9C5_9BACI</name>
<dbReference type="InterPro" id="IPR020843">
    <property type="entry name" value="ER"/>
</dbReference>
<keyword evidence="3" id="KW-0560">Oxidoreductase</keyword>
<keyword evidence="7" id="KW-1185">Reference proteome</keyword>
<dbReference type="PROSITE" id="PS00059">
    <property type="entry name" value="ADH_ZINC"/>
    <property type="match status" value="1"/>
</dbReference>
<feature type="domain" description="Enoyl reductase (ER)" evidence="5">
    <location>
        <begin position="9"/>
        <end position="345"/>
    </location>
</feature>
<evidence type="ECO:0000259" key="5">
    <source>
        <dbReference type="SMART" id="SM00829"/>
    </source>
</evidence>
<dbReference type="InterPro" id="IPR011032">
    <property type="entry name" value="GroES-like_sf"/>
</dbReference>
<accession>A0A0A2T9C5</accession>
<dbReference type="PANTHER" id="PTHR43401">
    <property type="entry name" value="L-THREONINE 3-DEHYDROGENASE"/>
    <property type="match status" value="1"/>
</dbReference>
<evidence type="ECO:0000256" key="1">
    <source>
        <dbReference type="ARBA" id="ARBA00022723"/>
    </source>
</evidence>
<dbReference type="GO" id="GO:0008270">
    <property type="term" value="F:zinc ion binding"/>
    <property type="evidence" value="ECO:0007669"/>
    <property type="project" value="InterPro"/>
</dbReference>
<evidence type="ECO:0000313" key="6">
    <source>
        <dbReference type="EMBL" id="KGP72382.1"/>
    </source>
</evidence>
<dbReference type="InterPro" id="IPR013154">
    <property type="entry name" value="ADH-like_N"/>
</dbReference>
<dbReference type="SUPFAM" id="SSF51735">
    <property type="entry name" value="NAD(P)-binding Rossmann-fold domains"/>
    <property type="match status" value="1"/>
</dbReference>
<evidence type="ECO:0000256" key="2">
    <source>
        <dbReference type="ARBA" id="ARBA00022833"/>
    </source>
</evidence>
<keyword evidence="2 4" id="KW-0862">Zinc</keyword>
<evidence type="ECO:0000313" key="7">
    <source>
        <dbReference type="Proteomes" id="UP000030147"/>
    </source>
</evidence>
<keyword evidence="1 4" id="KW-0479">Metal-binding</keyword>
<dbReference type="EMBL" id="AVBF01000031">
    <property type="protein sequence ID" value="KGP72382.1"/>
    <property type="molecule type" value="Genomic_DNA"/>
</dbReference>
<dbReference type="SUPFAM" id="SSF50129">
    <property type="entry name" value="GroES-like"/>
    <property type="match status" value="1"/>
</dbReference>
<evidence type="ECO:0000256" key="3">
    <source>
        <dbReference type="ARBA" id="ARBA00023002"/>
    </source>
</evidence>
<dbReference type="STRING" id="1385514.N782_12030"/>
<dbReference type="Pfam" id="PF08240">
    <property type="entry name" value="ADH_N"/>
    <property type="match status" value="1"/>
</dbReference>
<organism evidence="6 7">
    <name type="scientific">Pontibacillus yanchengensis Y32</name>
    <dbReference type="NCBI Taxonomy" id="1385514"/>
    <lineage>
        <taxon>Bacteria</taxon>
        <taxon>Bacillati</taxon>
        <taxon>Bacillota</taxon>
        <taxon>Bacilli</taxon>
        <taxon>Bacillales</taxon>
        <taxon>Bacillaceae</taxon>
        <taxon>Pontibacillus</taxon>
    </lineage>
</organism>
<dbReference type="eggNOG" id="COG1063">
    <property type="taxonomic scope" value="Bacteria"/>
</dbReference>
<proteinExistence type="inferred from homology"/>
<gene>
    <name evidence="6" type="ORF">N782_12030</name>
</gene>
<dbReference type="CDD" id="cd08236">
    <property type="entry name" value="sugar_DH"/>
    <property type="match status" value="1"/>
</dbReference>
<dbReference type="Gene3D" id="3.40.50.720">
    <property type="entry name" value="NAD(P)-binding Rossmann-like Domain"/>
    <property type="match status" value="1"/>
</dbReference>
<dbReference type="RefSeq" id="WP_036820125.1">
    <property type="nucleotide sequence ID" value="NZ_AVBF01000031.1"/>
</dbReference>
<dbReference type="InterPro" id="IPR002328">
    <property type="entry name" value="ADH_Zn_CS"/>
</dbReference>
<dbReference type="InterPro" id="IPR013149">
    <property type="entry name" value="ADH-like_C"/>
</dbReference>
<dbReference type="Proteomes" id="UP000030147">
    <property type="component" value="Unassembled WGS sequence"/>
</dbReference>
<dbReference type="GO" id="GO:0016491">
    <property type="term" value="F:oxidoreductase activity"/>
    <property type="evidence" value="ECO:0007669"/>
    <property type="project" value="UniProtKB-KW"/>
</dbReference>
<comment type="cofactor">
    <cofactor evidence="4">
        <name>Zn(2+)</name>
        <dbReference type="ChEBI" id="CHEBI:29105"/>
    </cofactor>
</comment>
<dbReference type="Pfam" id="PF00107">
    <property type="entry name" value="ADH_zinc_N"/>
    <property type="match status" value="1"/>
</dbReference>